<evidence type="ECO:0000313" key="3">
    <source>
        <dbReference type="EMBL" id="CAG2207542.1"/>
    </source>
</evidence>
<organism evidence="3 4">
    <name type="scientific">Mytilus edulis</name>
    <name type="common">Blue mussel</name>
    <dbReference type="NCBI Taxonomy" id="6550"/>
    <lineage>
        <taxon>Eukaryota</taxon>
        <taxon>Metazoa</taxon>
        <taxon>Spiralia</taxon>
        <taxon>Lophotrochozoa</taxon>
        <taxon>Mollusca</taxon>
        <taxon>Bivalvia</taxon>
        <taxon>Autobranchia</taxon>
        <taxon>Pteriomorphia</taxon>
        <taxon>Mytilida</taxon>
        <taxon>Mytiloidea</taxon>
        <taxon>Mytilidae</taxon>
        <taxon>Mytilinae</taxon>
        <taxon>Mytilus</taxon>
    </lineage>
</organism>
<dbReference type="Gene3D" id="2.120.10.30">
    <property type="entry name" value="TolB, C-terminal domain"/>
    <property type="match status" value="1"/>
</dbReference>
<evidence type="ECO:0000313" key="4">
    <source>
        <dbReference type="Proteomes" id="UP000683360"/>
    </source>
</evidence>
<evidence type="ECO:0000259" key="2">
    <source>
        <dbReference type="PROSITE" id="PS50119"/>
    </source>
</evidence>
<keyword evidence="1" id="KW-0479">Metal-binding</keyword>
<dbReference type="SUPFAM" id="SSF101898">
    <property type="entry name" value="NHL repeat"/>
    <property type="match status" value="1"/>
</dbReference>
<feature type="domain" description="B box-type" evidence="2">
    <location>
        <begin position="2"/>
        <end position="52"/>
    </location>
</feature>
<keyword evidence="1" id="KW-0863">Zinc-finger</keyword>
<evidence type="ECO:0000256" key="1">
    <source>
        <dbReference type="PROSITE-ProRule" id="PRU00024"/>
    </source>
</evidence>
<dbReference type="PANTHER" id="PTHR25462">
    <property type="entry name" value="BONUS, ISOFORM C-RELATED"/>
    <property type="match status" value="1"/>
</dbReference>
<gene>
    <name evidence="3" type="ORF">MEDL_21804</name>
</gene>
<dbReference type="InterPro" id="IPR000315">
    <property type="entry name" value="Znf_B-box"/>
</dbReference>
<accession>A0A8S3RMB0</accession>
<keyword evidence="4" id="KW-1185">Reference proteome</keyword>
<reference evidence="3" key="1">
    <citation type="submission" date="2021-03" db="EMBL/GenBank/DDBJ databases">
        <authorList>
            <person name="Bekaert M."/>
        </authorList>
    </citation>
    <scope>NUCLEOTIDE SEQUENCE</scope>
</reference>
<proteinExistence type="predicted"/>
<dbReference type="GO" id="GO:0008270">
    <property type="term" value="F:zinc ion binding"/>
    <property type="evidence" value="ECO:0007669"/>
    <property type="project" value="UniProtKB-KW"/>
</dbReference>
<dbReference type="InterPro" id="IPR047153">
    <property type="entry name" value="TRIM45/56/19-like"/>
</dbReference>
<dbReference type="InterPro" id="IPR011042">
    <property type="entry name" value="6-blade_b-propeller_TolB-like"/>
</dbReference>
<dbReference type="GO" id="GO:0061630">
    <property type="term" value="F:ubiquitin protein ligase activity"/>
    <property type="evidence" value="ECO:0007669"/>
    <property type="project" value="TreeGrafter"/>
</dbReference>
<dbReference type="Gene3D" id="3.30.160.60">
    <property type="entry name" value="Classic Zinc Finger"/>
    <property type="match status" value="1"/>
</dbReference>
<comment type="caution">
    <text evidence="3">The sequence shown here is derived from an EMBL/GenBank/DDBJ whole genome shotgun (WGS) entry which is preliminary data.</text>
</comment>
<name>A0A8S3RMB0_MYTED</name>
<dbReference type="OrthoDB" id="6121672at2759"/>
<dbReference type="Proteomes" id="UP000683360">
    <property type="component" value="Unassembled WGS sequence"/>
</dbReference>
<keyword evidence="1" id="KW-0862">Zinc</keyword>
<protein>
    <recommendedName>
        <fullName evidence="2">B box-type domain-containing protein</fullName>
    </recommendedName>
</protein>
<dbReference type="EMBL" id="CAJPWZ010001077">
    <property type="protein sequence ID" value="CAG2207542.1"/>
    <property type="molecule type" value="Genomic_DNA"/>
</dbReference>
<dbReference type="AlphaFoldDB" id="A0A8S3RMB0"/>
<dbReference type="PANTHER" id="PTHR25462:SF291">
    <property type="entry name" value="E3 UBIQUITIN-PROTEIN LIGASE TRIM45"/>
    <property type="match status" value="1"/>
</dbReference>
<dbReference type="SUPFAM" id="SSF57845">
    <property type="entry name" value="B-box zinc-binding domain"/>
    <property type="match status" value="1"/>
</dbReference>
<sequence length="530" mass="59983">MSSNSLCAPCARLDNSSKSINFCMDCEETLCEDCVRAHKAIKVLMSHHLIDLEAVGVMPLKVMPSQKQCLSHSDFNLDYYCTYHDSLCCHNCIPVEHRGCDKVLTLKEASRDIKISALFCDITDGLNQIFLTTEEVIKDRENTIQKVEDEGSSISKSISNDKVSIMNELEEMEKSALSKLSDLKGTLLLNLKSECSKAEQISKLVHEYRKQLEFLSMNGSNKQIFVLLQELKMILSNENRNIKAFIEKLEEPSLSYKKTLALASDQDFEHIEITSMPCSVVYRKTKYCEARLLFDIKKAPKSFILDHEMQIITDKDYIYDIGGIRLKEIQLDAPCRPWGLAYNSTTQKLVVNLSNNKLQIIENFKAAPALKVAVGAKYDVSWPNDKMYVGGHGKIHILDSNLQEIQSHKVGEEDIFYLHYRDEKLYLSEFIKNNVYCIKEDGTVIFTFSSNSLKGPNGITSDGAGNIYVVGQYSNNIHRLSSNGKSSEIVLKEENGLNEPITVCFSKNYRKLLVSKHKGSSISVFDCVYK</sequence>
<dbReference type="PROSITE" id="PS50119">
    <property type="entry name" value="ZF_BBOX"/>
    <property type="match status" value="1"/>
</dbReference>